<dbReference type="WBParaSite" id="ACRNAN_scaffold3735.g24284.t1">
    <property type="protein sequence ID" value="ACRNAN_scaffold3735.g24284.t1"/>
    <property type="gene ID" value="ACRNAN_scaffold3735.g24284"/>
</dbReference>
<dbReference type="AlphaFoldDB" id="A0A914DRH8"/>
<feature type="compositionally biased region" description="Basic residues" evidence="1">
    <location>
        <begin position="58"/>
        <end position="70"/>
    </location>
</feature>
<feature type="region of interest" description="Disordered" evidence="1">
    <location>
        <begin position="39"/>
        <end position="70"/>
    </location>
</feature>
<reference evidence="3" key="1">
    <citation type="submission" date="2022-11" db="UniProtKB">
        <authorList>
            <consortium name="WormBaseParasite"/>
        </authorList>
    </citation>
    <scope>IDENTIFICATION</scope>
</reference>
<evidence type="ECO:0000313" key="2">
    <source>
        <dbReference type="Proteomes" id="UP000887540"/>
    </source>
</evidence>
<proteinExistence type="predicted"/>
<feature type="region of interest" description="Disordered" evidence="1">
    <location>
        <begin position="224"/>
        <end position="246"/>
    </location>
</feature>
<protein>
    <submittedName>
        <fullName evidence="3">Uncharacterized protein</fullName>
    </submittedName>
</protein>
<evidence type="ECO:0000313" key="3">
    <source>
        <dbReference type="WBParaSite" id="ACRNAN_scaffold3735.g24284.t1"/>
    </source>
</evidence>
<feature type="compositionally biased region" description="Basic residues" evidence="1">
    <location>
        <begin position="279"/>
        <end position="288"/>
    </location>
</feature>
<organism evidence="2 3">
    <name type="scientific">Acrobeloides nanus</name>
    <dbReference type="NCBI Taxonomy" id="290746"/>
    <lineage>
        <taxon>Eukaryota</taxon>
        <taxon>Metazoa</taxon>
        <taxon>Ecdysozoa</taxon>
        <taxon>Nematoda</taxon>
        <taxon>Chromadorea</taxon>
        <taxon>Rhabditida</taxon>
        <taxon>Tylenchina</taxon>
        <taxon>Cephalobomorpha</taxon>
        <taxon>Cephaloboidea</taxon>
        <taxon>Cephalobidae</taxon>
        <taxon>Acrobeloides</taxon>
    </lineage>
</organism>
<feature type="compositionally biased region" description="Low complexity" evidence="1">
    <location>
        <begin position="44"/>
        <end position="57"/>
    </location>
</feature>
<name>A0A914DRH8_9BILA</name>
<accession>A0A914DRH8</accession>
<feature type="region of interest" description="Disordered" evidence="1">
    <location>
        <begin position="273"/>
        <end position="325"/>
    </location>
</feature>
<dbReference type="Proteomes" id="UP000887540">
    <property type="component" value="Unplaced"/>
</dbReference>
<evidence type="ECO:0000256" key="1">
    <source>
        <dbReference type="SAM" id="MobiDB-lite"/>
    </source>
</evidence>
<sequence>WIALGAFQLCTLQNLGIKMSAAKTKVELSLDEIIKNNKKEQKGGNRNVRRGAGNARAGVRRKGQGVLKRRPVGAQKNRAVLKRSNVNKNGNQASASTINKVATQRLVSKLVKKALKQVTVARAPKIGAVRNVIRGRRGGIRNRGQQRNNALNRVSQRSRVIGRRSRILDRAPVISLSNRPRGGRGNRRGGNRNAQVVLARSEPNPIRAQLNFLRRQQQRSQRQQVVQAPVIRQQQQQRRSFPVQRRQATRVIYVQEQRPPPVRRQQQQIVYVQQQPRRQFSRGGRRPQGRNNANNPFYEPPNFLQRVPSSNQSYSRGRGGRFIEF</sequence>
<keyword evidence="2" id="KW-1185">Reference proteome</keyword>